<name>A0AAW0QHK4_9PEZI</name>
<evidence type="ECO:0000313" key="1">
    <source>
        <dbReference type="EMBL" id="KAK8096759.1"/>
    </source>
</evidence>
<evidence type="ECO:0000313" key="2">
    <source>
        <dbReference type="Proteomes" id="UP001392437"/>
    </source>
</evidence>
<organism evidence="1 2">
    <name type="scientific">Apiospora kogelbergensis</name>
    <dbReference type="NCBI Taxonomy" id="1337665"/>
    <lineage>
        <taxon>Eukaryota</taxon>
        <taxon>Fungi</taxon>
        <taxon>Dikarya</taxon>
        <taxon>Ascomycota</taxon>
        <taxon>Pezizomycotina</taxon>
        <taxon>Sordariomycetes</taxon>
        <taxon>Xylariomycetidae</taxon>
        <taxon>Amphisphaeriales</taxon>
        <taxon>Apiosporaceae</taxon>
        <taxon>Apiospora</taxon>
    </lineage>
</organism>
<gene>
    <name evidence="1" type="ORF">PG999_012703</name>
</gene>
<accession>A0AAW0QHK4</accession>
<keyword evidence="2" id="KW-1185">Reference proteome</keyword>
<protein>
    <submittedName>
        <fullName evidence="1">Pectate lyase superfamily protein-domain-containing protein</fullName>
    </submittedName>
</protein>
<dbReference type="AlphaFoldDB" id="A0AAW0QHK4"/>
<dbReference type="Proteomes" id="UP001392437">
    <property type="component" value="Unassembled WGS sequence"/>
</dbReference>
<comment type="caution">
    <text evidence="1">The sequence shown here is derived from an EMBL/GenBank/DDBJ whole genome shotgun (WGS) entry which is preliminary data.</text>
</comment>
<reference evidence="1 2" key="1">
    <citation type="submission" date="2023-01" db="EMBL/GenBank/DDBJ databases">
        <title>Analysis of 21 Apiospora genomes using comparative genomics revels a genus with tremendous synthesis potential of carbohydrate active enzymes and secondary metabolites.</title>
        <authorList>
            <person name="Sorensen T."/>
        </authorList>
    </citation>
    <scope>NUCLEOTIDE SEQUENCE [LARGE SCALE GENOMIC DNA]</scope>
    <source>
        <strain evidence="1 2">CBS 117206</strain>
    </source>
</reference>
<dbReference type="EMBL" id="JAQQWP010000010">
    <property type="protein sequence ID" value="KAK8096759.1"/>
    <property type="molecule type" value="Genomic_DNA"/>
</dbReference>
<proteinExistence type="predicted"/>
<keyword evidence="1" id="KW-0456">Lyase</keyword>
<dbReference type="GO" id="GO:0016829">
    <property type="term" value="F:lyase activity"/>
    <property type="evidence" value="ECO:0007669"/>
    <property type="project" value="UniProtKB-KW"/>
</dbReference>
<sequence>MYMEKYICLVDYPQGGDPDGVCPNLPDQIGDYTPPGPCGRVATFSGARQRRDSMRPGWGGLVRAAESYPTKIAAILLLTWENAPQ</sequence>